<evidence type="ECO:0000256" key="2">
    <source>
        <dbReference type="ARBA" id="ARBA00023125"/>
    </source>
</evidence>
<evidence type="ECO:0000256" key="5">
    <source>
        <dbReference type="SAM" id="MobiDB-lite"/>
    </source>
</evidence>
<evidence type="ECO:0000313" key="7">
    <source>
        <dbReference type="EMBL" id="QGN15643.1"/>
    </source>
</evidence>
<dbReference type="Pfam" id="PF00172">
    <property type="entry name" value="Zn_clus"/>
    <property type="match status" value="1"/>
</dbReference>
<evidence type="ECO:0000256" key="1">
    <source>
        <dbReference type="ARBA" id="ARBA00023015"/>
    </source>
</evidence>
<feature type="compositionally biased region" description="Polar residues" evidence="5">
    <location>
        <begin position="284"/>
        <end position="306"/>
    </location>
</feature>
<dbReference type="PANTHER" id="PTHR47424:SF3">
    <property type="entry name" value="REGULATORY PROTEIN GAL4"/>
    <property type="match status" value="1"/>
</dbReference>
<feature type="compositionally biased region" description="Low complexity" evidence="5">
    <location>
        <begin position="125"/>
        <end position="138"/>
    </location>
</feature>
<reference evidence="7 8" key="2">
    <citation type="submission" date="2019-11" db="EMBL/GenBank/DDBJ databases">
        <authorList>
            <person name="Lu H."/>
        </authorList>
    </citation>
    <scope>NUCLEOTIDE SEQUENCE [LARGE SCALE GENOMIC DNA]</scope>
    <source>
        <strain evidence="7 8">FIM1</strain>
    </source>
</reference>
<dbReference type="PROSITE" id="PS00463">
    <property type="entry name" value="ZN2_CY6_FUNGAL_1"/>
    <property type="match status" value="1"/>
</dbReference>
<dbReference type="InterPro" id="IPR001138">
    <property type="entry name" value="Zn2Cys6_DnaBD"/>
</dbReference>
<dbReference type="SUPFAM" id="SSF57701">
    <property type="entry name" value="Zn2/Cys6 DNA-binding domain"/>
    <property type="match status" value="1"/>
</dbReference>
<protein>
    <submittedName>
        <fullName evidence="7">Protein GAL4</fullName>
    </submittedName>
</protein>
<evidence type="ECO:0000313" key="8">
    <source>
        <dbReference type="Proteomes" id="UP000422736"/>
    </source>
</evidence>
<evidence type="ECO:0000256" key="4">
    <source>
        <dbReference type="ARBA" id="ARBA00023242"/>
    </source>
</evidence>
<gene>
    <name evidence="7" type="primary">GAL4</name>
    <name evidence="7" type="ORF">FIM1_2336</name>
</gene>
<dbReference type="InterPro" id="IPR051127">
    <property type="entry name" value="Fungal_SecMet_Regulators"/>
</dbReference>
<dbReference type="SMART" id="SM00066">
    <property type="entry name" value="GAL4"/>
    <property type="match status" value="1"/>
</dbReference>
<feature type="region of interest" description="Disordered" evidence="5">
    <location>
        <begin position="377"/>
        <end position="400"/>
    </location>
</feature>
<dbReference type="EMBL" id="CP015056">
    <property type="protein sequence ID" value="QGN15643.1"/>
    <property type="molecule type" value="Genomic_DNA"/>
</dbReference>
<dbReference type="Gene3D" id="4.10.240.10">
    <property type="entry name" value="Zn(2)-C6 fungal-type DNA-binding domain"/>
    <property type="match status" value="1"/>
</dbReference>
<organism evidence="7 8">
    <name type="scientific">Kluyveromyces marxianus</name>
    <name type="common">Yeast</name>
    <name type="synonym">Candida kefyr</name>
    <dbReference type="NCBI Taxonomy" id="4911"/>
    <lineage>
        <taxon>Eukaryota</taxon>
        <taxon>Fungi</taxon>
        <taxon>Dikarya</taxon>
        <taxon>Ascomycota</taxon>
        <taxon>Saccharomycotina</taxon>
        <taxon>Saccharomycetes</taxon>
        <taxon>Saccharomycetales</taxon>
        <taxon>Saccharomycetaceae</taxon>
        <taxon>Kluyveromyces</taxon>
    </lineage>
</organism>
<reference evidence="7 8" key="1">
    <citation type="submission" date="2016-03" db="EMBL/GenBank/DDBJ databases">
        <title>How can Kluyveromyces marxianus grow so fast - potential evolutionary course in Saccharomyces Complex revealed by comparative genomics.</title>
        <authorList>
            <person name="Mo W."/>
            <person name="Lu W."/>
            <person name="Yang X."/>
            <person name="Qi J."/>
            <person name="Lv H."/>
        </authorList>
    </citation>
    <scope>NUCLEOTIDE SEQUENCE [LARGE SCALE GENOMIC DNA]</scope>
    <source>
        <strain evidence="7 8">FIM1</strain>
    </source>
</reference>
<keyword evidence="1" id="KW-0805">Transcription regulation</keyword>
<feature type="region of interest" description="Disordered" evidence="5">
    <location>
        <begin position="125"/>
        <end position="148"/>
    </location>
</feature>
<name>A0ABX6EX10_KLUMA</name>
<keyword evidence="3" id="KW-0804">Transcription</keyword>
<keyword evidence="2" id="KW-0238">DNA-binding</keyword>
<feature type="region of interest" description="Disordered" evidence="5">
    <location>
        <begin position="248"/>
        <end position="306"/>
    </location>
</feature>
<dbReference type="CDD" id="cd00067">
    <property type="entry name" value="GAL4"/>
    <property type="match status" value="1"/>
</dbReference>
<dbReference type="Proteomes" id="UP000422736">
    <property type="component" value="Chromosome 3"/>
</dbReference>
<accession>A0ABX6EX10</accession>
<feature type="compositionally biased region" description="Basic and acidic residues" evidence="5">
    <location>
        <begin position="249"/>
        <end position="264"/>
    </location>
</feature>
<sequence length="400" mass="45064">MMSNSSSTDTGGNTQSVKRRVSKACDACRKSKTKCDGERPCSRCLKENKLCTYSKSNIGYAQAKCKKLYNQEYVDLLETRNSLLTKALSLLFKQFDKCVDSGLVQIHPQKYTDFKHLQMQSMMLNNNSSESNPNDSNSDAWEQTDMHDQDQDAAIRDDPALAWINLLKNRNLFINGETGKLNVNEVIYSIIPTNVDMAVKSLNYTHGGKEEIDKMVMRGDPNIGKSSSQVYDKLLSRGYVNSGTLFTADHSKEGVPEDSRVELPKRKRRKNPTNQSPHGIPMSTKPSNDSTATISHNDLSSASSFPTDREQWYPKLEYSQFDLLDSLSNDFQRQHSANVRISHQHGAGQIQNQHNDGTSTVTGNTVAAQNAYQETNEIQENKSHIRNPNPYGRNNDQYNF</sequence>
<dbReference type="PROSITE" id="PS50048">
    <property type="entry name" value="ZN2_CY6_FUNGAL_2"/>
    <property type="match status" value="1"/>
</dbReference>
<keyword evidence="8" id="KW-1185">Reference proteome</keyword>
<evidence type="ECO:0000259" key="6">
    <source>
        <dbReference type="PROSITE" id="PS50048"/>
    </source>
</evidence>
<evidence type="ECO:0000256" key="3">
    <source>
        <dbReference type="ARBA" id="ARBA00023163"/>
    </source>
</evidence>
<feature type="domain" description="Zn(2)-C6 fungal-type" evidence="6">
    <location>
        <begin position="24"/>
        <end position="53"/>
    </location>
</feature>
<dbReference type="InterPro" id="IPR036864">
    <property type="entry name" value="Zn2-C6_fun-type_DNA-bd_sf"/>
</dbReference>
<proteinExistence type="predicted"/>
<keyword evidence="4" id="KW-0539">Nucleus</keyword>
<dbReference type="PANTHER" id="PTHR47424">
    <property type="entry name" value="REGULATORY PROTEIN GAL4"/>
    <property type="match status" value="1"/>
</dbReference>